<dbReference type="EMBL" id="HBNR01060103">
    <property type="protein sequence ID" value="CAE4628813.1"/>
    <property type="molecule type" value="Transcribed_RNA"/>
</dbReference>
<proteinExistence type="predicted"/>
<dbReference type="PANTHER" id="PTHR38899">
    <property type="entry name" value="DOMAIN OOKINETE PROTEIN, PUTATIVE-RELATED"/>
    <property type="match status" value="1"/>
</dbReference>
<evidence type="ECO:0000313" key="1">
    <source>
        <dbReference type="EMBL" id="CAE4628813.1"/>
    </source>
</evidence>
<gene>
    <name evidence="1" type="ORF">AMON00008_LOCUS42292</name>
</gene>
<organism evidence="1">
    <name type="scientific">Alexandrium monilatum</name>
    <dbReference type="NCBI Taxonomy" id="311494"/>
    <lineage>
        <taxon>Eukaryota</taxon>
        <taxon>Sar</taxon>
        <taxon>Alveolata</taxon>
        <taxon>Dinophyceae</taxon>
        <taxon>Gonyaulacales</taxon>
        <taxon>Pyrocystaceae</taxon>
        <taxon>Alexandrium</taxon>
    </lineage>
</organism>
<dbReference type="PANTHER" id="PTHR38899:SF1">
    <property type="entry name" value="PROTEIN KINASE"/>
    <property type="match status" value="1"/>
</dbReference>
<protein>
    <submittedName>
        <fullName evidence="1">Uncharacterized protein</fullName>
    </submittedName>
</protein>
<sequence length="340" mass="36591">MAQGAGAPGKVEPRRGSGIALGARPLRLAVSQMAPLMGPAWGTGAATLKSLADLDRRRQTLYRCLGICRAASRPALDAEAVAAAPAAGAAPVGGRRRLAEEEAPGWEIVDDGLGGVERSRLPCLASSDSGPPRAQRLPDSQTVTIFDWDDTLLCTSFLVALQDDGLPAPVAHCLSAIASMGQRLLRRALQCGRTFIITNAGQGWVEHSAAAYAPELLPILREVCVISARRSYEAQYPNEVGKWKVQAFLEVQRQLDSKRVANLISLGDSKYEMDAVHVMGRKFSKATVKTIKFLEKPRPEALLKQLKLVAQKFKRIVEKPHSLQISLGPSCPDSSQAAAW</sequence>
<accession>A0A7S4RYH8</accession>
<name>A0A7S4RYH8_9DINO</name>
<dbReference type="AlphaFoldDB" id="A0A7S4RYH8"/>
<reference evidence="1" key="1">
    <citation type="submission" date="2021-01" db="EMBL/GenBank/DDBJ databases">
        <authorList>
            <person name="Corre E."/>
            <person name="Pelletier E."/>
            <person name="Niang G."/>
            <person name="Scheremetjew M."/>
            <person name="Finn R."/>
            <person name="Kale V."/>
            <person name="Holt S."/>
            <person name="Cochrane G."/>
            <person name="Meng A."/>
            <person name="Brown T."/>
            <person name="Cohen L."/>
        </authorList>
    </citation>
    <scope>NUCLEOTIDE SEQUENCE</scope>
    <source>
        <strain evidence="1">CCMP3105</strain>
    </source>
</reference>